<feature type="transmembrane region" description="Helical" evidence="1">
    <location>
        <begin position="208"/>
        <end position="226"/>
    </location>
</feature>
<dbReference type="Gene3D" id="3.30.565.10">
    <property type="entry name" value="Histidine kinase-like ATPase, C-terminal domain"/>
    <property type="match status" value="1"/>
</dbReference>
<reference evidence="3 4" key="2">
    <citation type="submission" date="2024-02" db="EMBL/GenBank/DDBJ databases">
        <title>The Genome Sequence of Enterococcus sp. DIV0159.</title>
        <authorList>
            <person name="Earl A."/>
            <person name="Manson A."/>
            <person name="Gilmore M."/>
            <person name="Sanders J."/>
            <person name="Shea T."/>
            <person name="Howe W."/>
            <person name="Livny J."/>
            <person name="Cuomo C."/>
            <person name="Neafsey D."/>
            <person name="Birren B."/>
        </authorList>
    </citation>
    <scope>NUCLEOTIDE SEQUENCE [LARGE SCALE GENOMIC DNA]</scope>
    <source>
        <strain evidence="3 4">665A</strain>
    </source>
</reference>
<sequence length="454" mass="52813">MVKFVFYLGFNYLNIFLHLITLLYALKHLFRTPVRKKTAPILKNCLCFAFFLAIIVTAISFIDLWDQRYITPTTSTVLSVIQYVGLLLWLKHSMHLHAYCIPLILVTFITFTDTIFSTTLQYFFIAHEAFFLTIPYPYAHLTHLIYSLLGFVINLSLIKLFSYRMWFDQLLKFPKLIYSSGILYLLLELVIFNSNLEDMRKLGTNVKNLYISGVFLLFLLLFMVLVREVDRNYRLSYSKKMLDQQHQYIEHVEALYNDLRKLHHDHKNLLSGMYFQVSEGQIDEVKTYLSEKLLTTDEQLQETIRQQTQLNNVKMLEVKSLLLTKIMLAKELQVTLNVEVILPIVSIGMEMNDFLRVLGITLDNAIEAASKLDTRAVVDVLMLQSTGCVEVVIKNPCFETVNLERIWELGYSTKGQNRGIGLATYQEILNSYSQVLRETKISQDQFVQTIVIPN</sequence>
<feature type="transmembrane region" description="Helical" evidence="1">
    <location>
        <begin position="6"/>
        <end position="26"/>
    </location>
</feature>
<keyword evidence="1" id="KW-0812">Transmembrane</keyword>
<feature type="domain" description="Sensor histidine kinase NatK-like C-terminal" evidence="2">
    <location>
        <begin position="349"/>
        <end position="453"/>
    </location>
</feature>
<keyword evidence="1" id="KW-0472">Membrane</keyword>
<dbReference type="InterPro" id="IPR032834">
    <property type="entry name" value="NatK-like_C"/>
</dbReference>
<evidence type="ECO:0000313" key="4">
    <source>
        <dbReference type="Proteomes" id="UP000664357"/>
    </source>
</evidence>
<dbReference type="PANTHER" id="PTHR40448:SF1">
    <property type="entry name" value="TWO-COMPONENT SENSOR HISTIDINE KINASE"/>
    <property type="match status" value="1"/>
</dbReference>
<feature type="transmembrane region" description="Helical" evidence="1">
    <location>
        <begin position="144"/>
        <end position="164"/>
    </location>
</feature>
<dbReference type="EMBL" id="JAFREL020000003">
    <property type="protein sequence ID" value="MEO1771903.1"/>
    <property type="molecule type" value="Genomic_DNA"/>
</dbReference>
<reference evidence="3 4" key="1">
    <citation type="submission" date="2021-03" db="EMBL/GenBank/DDBJ databases">
        <authorList>
            <person name="Gilmore M.S."/>
            <person name="Schwartzman J."/>
            <person name="Van Tyne D."/>
            <person name="Martin M."/>
            <person name="Earl A.M."/>
            <person name="Manson A.L."/>
            <person name="Straub T."/>
            <person name="Salamzade R."/>
            <person name="Saavedra J."/>
            <person name="Lebreton F."/>
            <person name="Prichula J."/>
            <person name="Schaufler K."/>
            <person name="Gaca A."/>
            <person name="Sgardioli B."/>
            <person name="Wagenaar J."/>
            <person name="Strong T."/>
        </authorList>
    </citation>
    <scope>NUCLEOTIDE SEQUENCE [LARGE SCALE GENOMIC DNA]</scope>
    <source>
        <strain evidence="3 4">665A</strain>
    </source>
</reference>
<feature type="transmembrane region" description="Helical" evidence="1">
    <location>
        <begin position="46"/>
        <end position="64"/>
    </location>
</feature>
<keyword evidence="3" id="KW-0808">Transferase</keyword>
<evidence type="ECO:0000256" key="1">
    <source>
        <dbReference type="SAM" id="Phobius"/>
    </source>
</evidence>
<dbReference type="Pfam" id="PF14501">
    <property type="entry name" value="HATPase_c_5"/>
    <property type="match status" value="1"/>
</dbReference>
<keyword evidence="3" id="KW-0418">Kinase</keyword>
<accession>A0ABV0EWF2</accession>
<name>A0ABV0EWF2_9ENTE</name>
<feature type="transmembrane region" description="Helical" evidence="1">
    <location>
        <begin position="70"/>
        <end position="90"/>
    </location>
</feature>
<dbReference type="Proteomes" id="UP000664357">
    <property type="component" value="Unassembled WGS sequence"/>
</dbReference>
<feature type="transmembrane region" description="Helical" evidence="1">
    <location>
        <begin position="176"/>
        <end position="196"/>
    </location>
</feature>
<gene>
    <name evidence="3" type="ORF">JZO67_003885</name>
</gene>
<dbReference type="RefSeq" id="WP_207705299.1">
    <property type="nucleotide sequence ID" value="NZ_JAFREL020000003.1"/>
</dbReference>
<keyword evidence="4" id="KW-1185">Reference proteome</keyword>
<organism evidence="3 4">
    <name type="scientific">Candidatus Enterococcus ferrettii</name>
    <dbReference type="NCBI Taxonomy" id="2815324"/>
    <lineage>
        <taxon>Bacteria</taxon>
        <taxon>Bacillati</taxon>
        <taxon>Bacillota</taxon>
        <taxon>Bacilli</taxon>
        <taxon>Lactobacillales</taxon>
        <taxon>Enterococcaceae</taxon>
        <taxon>Enterococcus</taxon>
    </lineage>
</organism>
<evidence type="ECO:0000313" key="3">
    <source>
        <dbReference type="EMBL" id="MEO1771903.1"/>
    </source>
</evidence>
<comment type="caution">
    <text evidence="3">The sequence shown here is derived from an EMBL/GenBank/DDBJ whole genome shotgun (WGS) entry which is preliminary data.</text>
</comment>
<dbReference type="GO" id="GO:0016301">
    <property type="term" value="F:kinase activity"/>
    <property type="evidence" value="ECO:0007669"/>
    <property type="project" value="UniProtKB-KW"/>
</dbReference>
<dbReference type="SUPFAM" id="SSF55874">
    <property type="entry name" value="ATPase domain of HSP90 chaperone/DNA topoisomerase II/histidine kinase"/>
    <property type="match status" value="1"/>
</dbReference>
<keyword evidence="1" id="KW-1133">Transmembrane helix</keyword>
<dbReference type="PANTHER" id="PTHR40448">
    <property type="entry name" value="TWO-COMPONENT SENSOR HISTIDINE KINASE"/>
    <property type="match status" value="1"/>
</dbReference>
<evidence type="ECO:0000259" key="2">
    <source>
        <dbReference type="Pfam" id="PF14501"/>
    </source>
</evidence>
<proteinExistence type="predicted"/>
<dbReference type="InterPro" id="IPR036890">
    <property type="entry name" value="HATPase_C_sf"/>
</dbReference>
<feature type="transmembrane region" description="Helical" evidence="1">
    <location>
        <begin position="102"/>
        <end position="124"/>
    </location>
</feature>
<protein>
    <submittedName>
        <fullName evidence="3">Two-component system, LytTR family, sensor histidine kinase AgrC</fullName>
    </submittedName>
</protein>